<dbReference type="Proteomes" id="UP000550508">
    <property type="component" value="Unassembled WGS sequence"/>
</dbReference>
<comment type="caution">
    <text evidence="2">The sequence shown here is derived from an EMBL/GenBank/DDBJ whole genome shotgun (WGS) entry which is preliminary data.</text>
</comment>
<dbReference type="EMBL" id="JABUMX010000003">
    <property type="protein sequence ID" value="NTS32343.1"/>
    <property type="molecule type" value="Genomic_DNA"/>
</dbReference>
<accession>A0A849VX01</accession>
<feature type="transmembrane region" description="Helical" evidence="1">
    <location>
        <begin position="156"/>
        <end position="174"/>
    </location>
</feature>
<keyword evidence="1" id="KW-0812">Transmembrane</keyword>
<dbReference type="RefSeq" id="WP_027231281.1">
    <property type="nucleotide sequence ID" value="NZ_JABUMX010000003.1"/>
</dbReference>
<evidence type="ECO:0000313" key="3">
    <source>
        <dbReference type="Proteomes" id="UP000550508"/>
    </source>
</evidence>
<evidence type="ECO:0000256" key="1">
    <source>
        <dbReference type="SAM" id="Phobius"/>
    </source>
</evidence>
<sequence>MDDLRDAAAGGETRWTAPPLPATSAEYITVVAHYHRAEMGRMAGWRDRIDRTTNWAITGVAAMLSLSLSTPTSHHGVLIFAMILVQLLLLIEARRYRFFDVYRGRVRKLEKHYFAQILDPMPDPDTKWGHLIGEDLRRPKFMISTRAAMSRRLRRNYIWMFLVLLLAWVLKISTPKLQDGGAVHDVAGSLAEIVRNATFGPLPGWLVVAGVVMFYVWLGYLALLTDPDEKEHGEVHV</sequence>
<feature type="transmembrane region" description="Helical" evidence="1">
    <location>
        <begin position="204"/>
        <end position="223"/>
    </location>
</feature>
<feature type="transmembrane region" description="Helical" evidence="1">
    <location>
        <begin position="75"/>
        <end position="93"/>
    </location>
</feature>
<keyword evidence="3" id="KW-1185">Reference proteome</keyword>
<organism evidence="2 3">
    <name type="scientific">Phyllobacterium pellucidum</name>
    <dbReference type="NCBI Taxonomy" id="2740464"/>
    <lineage>
        <taxon>Bacteria</taxon>
        <taxon>Pseudomonadati</taxon>
        <taxon>Pseudomonadota</taxon>
        <taxon>Alphaproteobacteria</taxon>
        <taxon>Hyphomicrobiales</taxon>
        <taxon>Phyllobacteriaceae</taxon>
        <taxon>Phyllobacterium</taxon>
    </lineage>
</organism>
<protein>
    <submittedName>
        <fullName evidence="2">DUF2270 domain-containing protein</fullName>
    </submittedName>
</protein>
<reference evidence="2 3" key="1">
    <citation type="submission" date="2020-05" db="EMBL/GenBank/DDBJ databases">
        <authorList>
            <person name="Kim M.K."/>
        </authorList>
    </citation>
    <scope>NUCLEOTIDE SEQUENCE [LARGE SCALE GENOMIC DNA]</scope>
    <source>
        <strain evidence="2 3">BT25</strain>
    </source>
</reference>
<name>A0A849VX01_9HYPH</name>
<proteinExistence type="predicted"/>
<gene>
    <name evidence="2" type="ORF">HQ945_13865</name>
</gene>
<keyword evidence="1" id="KW-0472">Membrane</keyword>
<dbReference type="AlphaFoldDB" id="A0A849VX01"/>
<dbReference type="InterPro" id="IPR014470">
    <property type="entry name" value="UCP01500"/>
</dbReference>
<evidence type="ECO:0000313" key="2">
    <source>
        <dbReference type="EMBL" id="NTS32343.1"/>
    </source>
</evidence>
<dbReference type="PIRSF" id="PIRSF015000">
    <property type="entry name" value="UCP01500"/>
    <property type="match status" value="1"/>
</dbReference>
<keyword evidence="1" id="KW-1133">Transmembrane helix</keyword>
<dbReference type="Pfam" id="PF10028">
    <property type="entry name" value="DUF2270"/>
    <property type="match status" value="1"/>
</dbReference>